<evidence type="ECO:0000313" key="1">
    <source>
        <dbReference type="EMBL" id="MDY3558821.1"/>
    </source>
</evidence>
<evidence type="ECO:0000313" key="2">
    <source>
        <dbReference type="Proteomes" id="UP001272242"/>
    </source>
</evidence>
<sequence>MSRSGPIRVRVAVYDDDGTHVGYLSTVGHPDHGDAPGVPRFDMAISDLGGQHVALVEQYRQHWLVYCGRRYDTADAGGDLSVDHLLELARLALRTRNDPVSVRIAALKAYIERVLRRWRKS</sequence>
<name>A0ABU5EYR4_9BACT</name>
<comment type="caution">
    <text evidence="1">The sequence shown here is derived from an EMBL/GenBank/DDBJ whole genome shotgun (WGS) entry which is preliminary data.</text>
</comment>
<accession>A0ABU5EYR4</accession>
<gene>
    <name evidence="1" type="ORF">R5W23_005978</name>
</gene>
<dbReference type="EMBL" id="JAXBLV010000056">
    <property type="protein sequence ID" value="MDY3558821.1"/>
    <property type="molecule type" value="Genomic_DNA"/>
</dbReference>
<protein>
    <submittedName>
        <fullName evidence="1">Uncharacterized protein</fullName>
    </submittedName>
</protein>
<reference evidence="2" key="1">
    <citation type="journal article" date="2023" name="Mar. Drugs">
        <title>Gemmata algarum, a Novel Planctomycete Isolated from an Algal Mat, Displays Antimicrobial Activity.</title>
        <authorList>
            <person name="Kumar G."/>
            <person name="Kallscheuer N."/>
            <person name="Kashif M."/>
            <person name="Ahamad S."/>
            <person name="Jagadeeshwari U."/>
            <person name="Pannikurungottu S."/>
            <person name="Haufschild T."/>
            <person name="Kabuu M."/>
            <person name="Sasikala C."/>
            <person name="Jogler C."/>
            <person name="Ramana C."/>
        </authorList>
    </citation>
    <scope>NUCLEOTIDE SEQUENCE [LARGE SCALE GENOMIC DNA]</scope>
    <source>
        <strain evidence="2">JC673</strain>
    </source>
</reference>
<dbReference type="RefSeq" id="WP_320685693.1">
    <property type="nucleotide sequence ID" value="NZ_JAXBLV010000056.1"/>
</dbReference>
<dbReference type="Proteomes" id="UP001272242">
    <property type="component" value="Unassembled WGS sequence"/>
</dbReference>
<organism evidence="1 2">
    <name type="scientific">Gemmata algarum</name>
    <dbReference type="NCBI Taxonomy" id="2975278"/>
    <lineage>
        <taxon>Bacteria</taxon>
        <taxon>Pseudomonadati</taxon>
        <taxon>Planctomycetota</taxon>
        <taxon>Planctomycetia</taxon>
        <taxon>Gemmatales</taxon>
        <taxon>Gemmataceae</taxon>
        <taxon>Gemmata</taxon>
    </lineage>
</organism>
<keyword evidence="2" id="KW-1185">Reference proteome</keyword>
<proteinExistence type="predicted"/>